<comment type="catalytic activity">
    <reaction evidence="1">
        <text>Hydrolysis of proteins in presence of ATP.</text>
        <dbReference type="EC" id="3.4.21.53"/>
    </reaction>
</comment>
<gene>
    <name evidence="4" type="ORF">P7079_06265</name>
</gene>
<evidence type="ECO:0000256" key="1">
    <source>
        <dbReference type="PROSITE-ProRule" id="PRU01122"/>
    </source>
</evidence>
<dbReference type="EMBL" id="CP121208">
    <property type="protein sequence ID" value="WFM82998.1"/>
    <property type="molecule type" value="Genomic_DNA"/>
</dbReference>
<proteinExistence type="inferred from homology"/>
<feature type="domain" description="Lon proteolytic" evidence="3">
    <location>
        <begin position="245"/>
        <end position="345"/>
    </location>
</feature>
<dbReference type="Gene3D" id="3.30.230.10">
    <property type="match status" value="1"/>
</dbReference>
<dbReference type="Proteomes" id="UP001215216">
    <property type="component" value="Chromosome"/>
</dbReference>
<dbReference type="EC" id="3.4.21.53" evidence="1"/>
<evidence type="ECO:0000256" key="2">
    <source>
        <dbReference type="SAM" id="SignalP"/>
    </source>
</evidence>
<dbReference type="Gene3D" id="2.30.42.10">
    <property type="match status" value="1"/>
</dbReference>
<dbReference type="InterPro" id="IPR008269">
    <property type="entry name" value="Lon_proteolytic"/>
</dbReference>
<evidence type="ECO:0000313" key="4">
    <source>
        <dbReference type="EMBL" id="WFM82998.1"/>
    </source>
</evidence>
<sequence>MNSKFLSSVTFAGLLLASLMMPSAYMVQSAGPALDTAAKIEGKPLVKITGNETYPSKTKLFMTTVSAFGTPENGVPVGAVLPTIVNRDQQALPVRAVYPDTVTDAQVEKLNVEAMTSSQDTAAALAMELAGKKVSMDLVVSKVDTKYPSGKALKEGDVIKRIATPKTDGKLVDTPTFLSLSRLLFVTKAGAKITVEVERDGKRVTTTFATIKAGEDSPYPPGSSLIGVGLAVKNVHYPGKVTYAVEGIGGPSAGNMFALEIYDQLTKGDLGGTKKIAGTGTANWNGLVGPIGGIEHKLVGAAREGVTDFLAPALNCEDTLGYEPEGMRVWAVESTPGAIEAVKAIASGDTSKLTSCRAYVHGKAV</sequence>
<reference evidence="4 5" key="1">
    <citation type="submission" date="2023-03" db="EMBL/GenBank/DDBJ databases">
        <title>Complete genome of Arcanobacterium canis strain DSM 25104 isolated in 2010 from a canine otitis externa in Germany.</title>
        <authorList>
            <person name="Borowiak M."/>
            <person name="Kreitlow A."/>
            <person name="Malorny B."/>
            <person name="Laemmler C."/>
            <person name="Prenger-Berninghoff E."/>
            <person name="Ploetz M."/>
            <person name="Abdulmawjood A."/>
        </authorList>
    </citation>
    <scope>NUCLEOTIDE SEQUENCE [LARGE SCALE GENOMIC DNA]</scope>
    <source>
        <strain evidence="4 5">DSM 25104</strain>
    </source>
</reference>
<dbReference type="PROSITE" id="PS51786">
    <property type="entry name" value="LON_PROTEOLYTIC"/>
    <property type="match status" value="1"/>
</dbReference>
<comment type="similarity">
    <text evidence="1">Belongs to the peptidase S16 family.</text>
</comment>
<protein>
    <recommendedName>
        <fullName evidence="1">endopeptidase La</fullName>
        <ecNumber evidence="1">3.4.21.53</ecNumber>
    </recommendedName>
</protein>
<dbReference type="SUPFAM" id="SSF54211">
    <property type="entry name" value="Ribosomal protein S5 domain 2-like"/>
    <property type="match status" value="1"/>
</dbReference>
<keyword evidence="5" id="KW-1185">Reference proteome</keyword>
<evidence type="ECO:0000259" key="3">
    <source>
        <dbReference type="PROSITE" id="PS51786"/>
    </source>
</evidence>
<keyword evidence="1" id="KW-0645">Protease</keyword>
<dbReference type="InterPro" id="IPR020568">
    <property type="entry name" value="Ribosomal_Su5_D2-typ_SF"/>
</dbReference>
<keyword evidence="1" id="KW-0378">Hydrolase</keyword>
<accession>A0ABY8FWX8</accession>
<dbReference type="InterPro" id="IPR027065">
    <property type="entry name" value="Lon_Prtase"/>
</dbReference>
<dbReference type="RefSeq" id="WP_278012424.1">
    <property type="nucleotide sequence ID" value="NZ_CP121208.1"/>
</dbReference>
<evidence type="ECO:0000313" key="5">
    <source>
        <dbReference type="Proteomes" id="UP001215216"/>
    </source>
</evidence>
<dbReference type="SUPFAM" id="SSF50156">
    <property type="entry name" value="PDZ domain-like"/>
    <property type="match status" value="1"/>
</dbReference>
<name>A0ABY8FWX8_9ACTO</name>
<keyword evidence="2" id="KW-0732">Signal</keyword>
<dbReference type="Pfam" id="PF05362">
    <property type="entry name" value="Lon_C"/>
    <property type="match status" value="1"/>
</dbReference>
<feature type="signal peptide" evidence="2">
    <location>
        <begin position="1"/>
        <end position="26"/>
    </location>
</feature>
<dbReference type="InterPro" id="IPR036034">
    <property type="entry name" value="PDZ_sf"/>
</dbReference>
<feature type="chain" id="PRO_5046369509" description="endopeptidase La" evidence="2">
    <location>
        <begin position="27"/>
        <end position="365"/>
    </location>
</feature>
<feature type="active site" evidence="1">
    <location>
        <position position="297"/>
    </location>
</feature>
<dbReference type="PANTHER" id="PTHR10046">
    <property type="entry name" value="ATP DEPENDENT LON PROTEASE FAMILY MEMBER"/>
    <property type="match status" value="1"/>
</dbReference>
<feature type="active site" evidence="1">
    <location>
        <position position="252"/>
    </location>
</feature>
<organism evidence="4 5">
    <name type="scientific">Arcanobacterium canis</name>
    <dbReference type="NCBI Taxonomy" id="999183"/>
    <lineage>
        <taxon>Bacteria</taxon>
        <taxon>Bacillati</taxon>
        <taxon>Actinomycetota</taxon>
        <taxon>Actinomycetes</taxon>
        <taxon>Actinomycetales</taxon>
        <taxon>Actinomycetaceae</taxon>
        <taxon>Arcanobacterium</taxon>
    </lineage>
</organism>
<keyword evidence="1" id="KW-0720">Serine protease</keyword>
<dbReference type="InterPro" id="IPR014721">
    <property type="entry name" value="Ribsml_uS5_D2-typ_fold_subgr"/>
</dbReference>